<evidence type="ECO:0000256" key="1">
    <source>
        <dbReference type="ARBA" id="ARBA00004141"/>
    </source>
</evidence>
<dbReference type="PANTHER" id="PTHR43394">
    <property type="entry name" value="ATP-DEPENDENT PERMEASE MDL1, MITOCHONDRIAL"/>
    <property type="match status" value="1"/>
</dbReference>
<keyword evidence="10" id="KW-1185">Reference proteome</keyword>
<dbReference type="PROSITE" id="PS50893">
    <property type="entry name" value="ABC_TRANSPORTER_2"/>
    <property type="match status" value="1"/>
</dbReference>
<dbReference type="Proteomes" id="UP000027456">
    <property type="component" value="Unassembled WGS sequence"/>
</dbReference>
<keyword evidence="3" id="KW-0547">Nucleotide-binding</keyword>
<evidence type="ECO:0000256" key="7">
    <source>
        <dbReference type="SAM" id="MobiDB-lite"/>
    </source>
</evidence>
<dbReference type="InterPro" id="IPR036640">
    <property type="entry name" value="ABC1_TM_sf"/>
</dbReference>
<evidence type="ECO:0000256" key="3">
    <source>
        <dbReference type="ARBA" id="ARBA00022741"/>
    </source>
</evidence>
<evidence type="ECO:0000256" key="6">
    <source>
        <dbReference type="ARBA" id="ARBA00023136"/>
    </source>
</evidence>
<dbReference type="GO" id="GO:0015421">
    <property type="term" value="F:ABC-type oligopeptide transporter activity"/>
    <property type="evidence" value="ECO:0007669"/>
    <property type="project" value="TreeGrafter"/>
</dbReference>
<dbReference type="InterPro" id="IPR003593">
    <property type="entry name" value="AAA+_ATPase"/>
</dbReference>
<keyword evidence="4" id="KW-0067">ATP-binding</keyword>
<dbReference type="SUPFAM" id="SSF52540">
    <property type="entry name" value="P-loop containing nucleoside triphosphate hydrolases"/>
    <property type="match status" value="1"/>
</dbReference>
<dbReference type="PANTHER" id="PTHR43394:SF1">
    <property type="entry name" value="ATP-BINDING CASSETTE SUB-FAMILY B MEMBER 10, MITOCHONDRIAL"/>
    <property type="match status" value="1"/>
</dbReference>
<feature type="compositionally biased region" description="Polar residues" evidence="7">
    <location>
        <begin position="37"/>
        <end position="46"/>
    </location>
</feature>
<dbReference type="InterPro" id="IPR017871">
    <property type="entry name" value="ABC_transporter-like_CS"/>
</dbReference>
<dbReference type="AlphaFoldDB" id="A0A074RR34"/>
<evidence type="ECO:0000256" key="5">
    <source>
        <dbReference type="ARBA" id="ARBA00022989"/>
    </source>
</evidence>
<dbReference type="HOGENOM" id="CLU_000604_63_0_1"/>
<dbReference type="OrthoDB" id="6500128at2759"/>
<reference evidence="9 10" key="1">
    <citation type="submission" date="2013-12" db="EMBL/GenBank/DDBJ databases">
        <authorList>
            <person name="Cubeta M."/>
            <person name="Pakala S."/>
            <person name="Fedorova N."/>
            <person name="Thomas E."/>
            <person name="Dean R."/>
            <person name="Jabaji S."/>
            <person name="Neate S."/>
            <person name="Toda T."/>
            <person name="Tavantzis S."/>
            <person name="Vilgalys R."/>
            <person name="Bharathan N."/>
            <person name="Pakala S."/>
            <person name="Losada L.S."/>
            <person name="Zafar N."/>
            <person name="Nierman W."/>
        </authorList>
    </citation>
    <scope>NUCLEOTIDE SEQUENCE [LARGE SCALE GENOMIC DNA]</scope>
    <source>
        <strain evidence="9 10">123E</strain>
    </source>
</reference>
<keyword evidence="6" id="KW-0472">Membrane</keyword>
<gene>
    <name evidence="9" type="ORF">V565_144940</name>
</gene>
<dbReference type="InterPro" id="IPR039421">
    <property type="entry name" value="Type_1_exporter"/>
</dbReference>
<dbReference type="GO" id="GO:0016020">
    <property type="term" value="C:membrane"/>
    <property type="evidence" value="ECO:0007669"/>
    <property type="project" value="UniProtKB-SubCell"/>
</dbReference>
<dbReference type="Pfam" id="PF00005">
    <property type="entry name" value="ABC_tran"/>
    <property type="match status" value="1"/>
</dbReference>
<proteinExistence type="predicted"/>
<evidence type="ECO:0000256" key="4">
    <source>
        <dbReference type="ARBA" id="ARBA00022840"/>
    </source>
</evidence>
<organism evidence="9 10">
    <name type="scientific">Rhizoctonia solani 123E</name>
    <dbReference type="NCBI Taxonomy" id="1423351"/>
    <lineage>
        <taxon>Eukaryota</taxon>
        <taxon>Fungi</taxon>
        <taxon>Dikarya</taxon>
        <taxon>Basidiomycota</taxon>
        <taxon>Agaricomycotina</taxon>
        <taxon>Agaricomycetes</taxon>
        <taxon>Cantharellales</taxon>
        <taxon>Ceratobasidiaceae</taxon>
        <taxon>Rhizoctonia</taxon>
    </lineage>
</organism>
<feature type="region of interest" description="Disordered" evidence="7">
    <location>
        <begin position="1"/>
        <end position="46"/>
    </location>
</feature>
<dbReference type="InterPro" id="IPR027417">
    <property type="entry name" value="P-loop_NTPase"/>
</dbReference>
<dbReference type="STRING" id="1423351.A0A074RR34"/>
<evidence type="ECO:0000313" key="9">
    <source>
        <dbReference type="EMBL" id="KEP47755.1"/>
    </source>
</evidence>
<dbReference type="PROSITE" id="PS00211">
    <property type="entry name" value="ABC_TRANSPORTER_1"/>
    <property type="match status" value="1"/>
</dbReference>
<dbReference type="SMART" id="SM00382">
    <property type="entry name" value="AAA"/>
    <property type="match status" value="1"/>
</dbReference>
<evidence type="ECO:0000259" key="8">
    <source>
        <dbReference type="PROSITE" id="PS50893"/>
    </source>
</evidence>
<name>A0A074RR34_9AGAM</name>
<dbReference type="GO" id="GO:0016887">
    <property type="term" value="F:ATP hydrolysis activity"/>
    <property type="evidence" value="ECO:0007669"/>
    <property type="project" value="InterPro"/>
</dbReference>
<dbReference type="Gene3D" id="3.40.50.300">
    <property type="entry name" value="P-loop containing nucleotide triphosphate hydrolases"/>
    <property type="match status" value="1"/>
</dbReference>
<comment type="caution">
    <text evidence="9">The sequence shown here is derived from an EMBL/GenBank/DDBJ whole genome shotgun (WGS) entry which is preliminary data.</text>
</comment>
<dbReference type="GO" id="GO:0005524">
    <property type="term" value="F:ATP binding"/>
    <property type="evidence" value="ECO:0007669"/>
    <property type="project" value="UniProtKB-KW"/>
</dbReference>
<feature type="domain" description="ABC transporter" evidence="8">
    <location>
        <begin position="451"/>
        <end position="708"/>
    </location>
</feature>
<protein>
    <submittedName>
        <fullName evidence="9">Putative HlyB/MsbA family ABC transporter</fullName>
    </submittedName>
</protein>
<evidence type="ECO:0000256" key="2">
    <source>
        <dbReference type="ARBA" id="ARBA00022692"/>
    </source>
</evidence>
<keyword evidence="5" id="KW-1133">Transmembrane helix</keyword>
<dbReference type="SUPFAM" id="SSF90123">
    <property type="entry name" value="ABC transporter transmembrane region"/>
    <property type="match status" value="1"/>
</dbReference>
<sequence length="718" mass="80748">MADQSRLRFRGQPTVPPKPAQRRNAAVPSPPTKPGHQCNTPRARASSSEMEYTNLGVWDYYEQRWTAYDSFPGVRYYLRVTWGLKSAPYALLLIRDAFTLTPYLFTLYAFCFTFESVLPAIVLKYNMQILDAIRIALETRAGNSQNILRIAFLRALCHFAQRLCTFGKLYAAQEVELRVQSQFSQYIVEAYARLDLPTFNNESVQSQIECAGEQGSPSVWSYATSIFNVFGGFLGLTSQFAVLVNVLSEDKILAWMALFSFVEPVLSWWSRPANLDYTLVWKASVNNKDYIKMEGFKQSVQNRVHRTDIVAGGLSDYIRQGYQTSSMGAGIYAQSIWDARRFLTTRKGMNAGALLTPLIKDVPQLLMALRAIESPHTSPLSLAQLDLVQTTVTQFAGLLVSFFHMLEMLAKNLRMIKNLYDLMEIPNEVRDAGKEGEPLVATGSLEGAPGIEFQNVCFKYPRTTNYVIRNMSFCIKPGQLCVFVGENGSAKSTTLKLIARLYDAENQITIDGRDIRSIPLESLRKHIVLLSQDFSIFPLQVRDNIAIGSPRLADDESSIQEAIRLGGVADFVDSLPQGLDSYLIRPVHDWSSGLGNEKVINQNIDVSGGQRQRIALARAFMRVNDPDARLWLFDEPSASLDPVAESALFERLRDMRGSRTIIFSSHRFGGLTPFADLILYFKDARITEAGTHTDLMQLEGGYARFYKEQAQSFPYGSM</sequence>
<evidence type="ECO:0000313" key="10">
    <source>
        <dbReference type="Proteomes" id="UP000027456"/>
    </source>
</evidence>
<dbReference type="InterPro" id="IPR003439">
    <property type="entry name" value="ABC_transporter-like_ATP-bd"/>
</dbReference>
<dbReference type="EMBL" id="AZST01000659">
    <property type="protein sequence ID" value="KEP47755.1"/>
    <property type="molecule type" value="Genomic_DNA"/>
</dbReference>
<comment type="subcellular location">
    <subcellularLocation>
        <location evidence="1">Membrane</location>
        <topology evidence="1">Multi-pass membrane protein</topology>
    </subcellularLocation>
</comment>
<keyword evidence="2" id="KW-0812">Transmembrane</keyword>
<accession>A0A074RR34</accession>